<evidence type="ECO:0000256" key="4">
    <source>
        <dbReference type="ARBA" id="ARBA00022679"/>
    </source>
</evidence>
<evidence type="ECO:0000256" key="1">
    <source>
        <dbReference type="ARBA" id="ARBA00010688"/>
    </source>
</evidence>
<evidence type="ECO:0000256" key="11">
    <source>
        <dbReference type="RuleBase" id="RU369061"/>
    </source>
</evidence>
<dbReference type="PIRSF" id="PIRSF000535">
    <property type="entry name" value="1PFK/6PFK/LacC"/>
    <property type="match status" value="1"/>
</dbReference>
<evidence type="ECO:0000256" key="2">
    <source>
        <dbReference type="ARBA" id="ARBA00012131"/>
    </source>
</evidence>
<accession>A0A1G9PXD6</accession>
<keyword evidence="7 11" id="KW-0067">ATP-binding</keyword>
<dbReference type="NCBIfam" id="TIGR03828">
    <property type="entry name" value="pfkB"/>
    <property type="match status" value="1"/>
</dbReference>
<keyword evidence="5 11" id="KW-0547">Nucleotide-binding</keyword>
<dbReference type="RefSeq" id="WP_090773421.1">
    <property type="nucleotide sequence ID" value="NZ_FNFB01000036.1"/>
</dbReference>
<evidence type="ECO:0000256" key="3">
    <source>
        <dbReference type="ARBA" id="ARBA00013596"/>
    </source>
</evidence>
<dbReference type="STRING" id="683260.SAMN05421874_13631"/>
<evidence type="ECO:0000259" key="13">
    <source>
        <dbReference type="Pfam" id="PF00294"/>
    </source>
</evidence>
<dbReference type="PROSITE" id="PS00584">
    <property type="entry name" value="PFKB_KINASES_2"/>
    <property type="match status" value="1"/>
</dbReference>
<dbReference type="GO" id="GO:0008662">
    <property type="term" value="F:1-phosphofructokinase activity"/>
    <property type="evidence" value="ECO:0007669"/>
    <property type="project" value="UniProtKB-UniRule"/>
</dbReference>
<dbReference type="EMBL" id="FNFB01000036">
    <property type="protein sequence ID" value="SDM03438.1"/>
    <property type="molecule type" value="Genomic_DNA"/>
</dbReference>
<sequence>MILTLTLNPSLDRTIEITALDRGAVIRAATAHLDPGGKGVNVSRALLANAVASRAVVPYGGDEGRQLVALLSAEGLDMVTVPVRGRTRSNVTLAEPDGTITKINEPGTALSPGELDTIAETVLSAAHEADWVVASGSLPPEVPQDVYALLCRRFAEAGIHMAVDSSGPALECALGAAPALVKPNLEELSAATGLAIRRLGDVADAAGALRKAGARAVLASLGADGAVLLEEDGIWYGEAPVTEPRSSVGAGDAMLAGFLAAGGRGPLALRRGLAWGAAAVRLPGSRMPGPADIDEGRVTVGPPDLSQPLSAPALPAPAHLPQAGG</sequence>
<name>A0A1G9PXD6_9ACTN</name>
<dbReference type="GO" id="GO:0044281">
    <property type="term" value="P:small molecule metabolic process"/>
    <property type="evidence" value="ECO:0007669"/>
    <property type="project" value="UniProtKB-ARBA"/>
</dbReference>
<organism evidence="14 15">
    <name type="scientific">Nonomuraea maritima</name>
    <dbReference type="NCBI Taxonomy" id="683260"/>
    <lineage>
        <taxon>Bacteria</taxon>
        <taxon>Bacillati</taxon>
        <taxon>Actinomycetota</taxon>
        <taxon>Actinomycetes</taxon>
        <taxon>Streptosporangiales</taxon>
        <taxon>Streptosporangiaceae</taxon>
        <taxon>Nonomuraea</taxon>
    </lineage>
</organism>
<dbReference type="Proteomes" id="UP000198683">
    <property type="component" value="Unassembled WGS sequence"/>
</dbReference>
<dbReference type="Gene3D" id="3.40.1190.20">
    <property type="match status" value="1"/>
</dbReference>
<evidence type="ECO:0000256" key="8">
    <source>
        <dbReference type="ARBA" id="ARBA00032802"/>
    </source>
</evidence>
<reference evidence="14 15" key="1">
    <citation type="submission" date="2016-10" db="EMBL/GenBank/DDBJ databases">
        <authorList>
            <person name="de Groot N.N."/>
        </authorList>
    </citation>
    <scope>NUCLEOTIDE SEQUENCE [LARGE SCALE GENOMIC DNA]</scope>
    <source>
        <strain evidence="14 15">CGMCC 4.5681</strain>
    </source>
</reference>
<feature type="region of interest" description="Disordered" evidence="12">
    <location>
        <begin position="285"/>
        <end position="325"/>
    </location>
</feature>
<dbReference type="AlphaFoldDB" id="A0A1G9PXD6"/>
<proteinExistence type="inferred from homology"/>
<dbReference type="InterPro" id="IPR029056">
    <property type="entry name" value="Ribokinase-like"/>
</dbReference>
<keyword evidence="4 10" id="KW-0808">Transferase</keyword>
<comment type="function">
    <text evidence="11">Catalyzes the ATP-dependent phosphorylation of fructose-l-phosphate to fructose-l,6-bisphosphate.</text>
</comment>
<dbReference type="InterPro" id="IPR022463">
    <property type="entry name" value="1-PFruKinase"/>
</dbReference>
<evidence type="ECO:0000256" key="6">
    <source>
        <dbReference type="ARBA" id="ARBA00022777"/>
    </source>
</evidence>
<dbReference type="GO" id="GO:0005524">
    <property type="term" value="F:ATP binding"/>
    <property type="evidence" value="ECO:0007669"/>
    <property type="project" value="UniProtKB-UniRule"/>
</dbReference>
<gene>
    <name evidence="14" type="ORF">SAMN05421874_13631</name>
</gene>
<feature type="compositionally biased region" description="Low complexity" evidence="12">
    <location>
        <begin position="302"/>
        <end position="325"/>
    </location>
</feature>
<dbReference type="PANTHER" id="PTHR46566">
    <property type="entry name" value="1-PHOSPHOFRUCTOKINASE-RELATED"/>
    <property type="match status" value="1"/>
</dbReference>
<dbReference type="GO" id="GO:0005829">
    <property type="term" value="C:cytosol"/>
    <property type="evidence" value="ECO:0007669"/>
    <property type="project" value="TreeGrafter"/>
</dbReference>
<dbReference type="InterPro" id="IPR011611">
    <property type="entry name" value="PfkB_dom"/>
</dbReference>
<dbReference type="SUPFAM" id="SSF53613">
    <property type="entry name" value="Ribokinase-like"/>
    <property type="match status" value="1"/>
</dbReference>
<dbReference type="PANTHER" id="PTHR46566:SF5">
    <property type="entry name" value="1-PHOSPHOFRUCTOKINASE"/>
    <property type="match status" value="1"/>
</dbReference>
<evidence type="ECO:0000256" key="5">
    <source>
        <dbReference type="ARBA" id="ARBA00022741"/>
    </source>
</evidence>
<comment type="similarity">
    <text evidence="1 11">Belongs to the carbohydrate kinase PfkB family.</text>
</comment>
<dbReference type="InterPro" id="IPR002173">
    <property type="entry name" value="Carboh/pur_kinase_PfkB_CS"/>
</dbReference>
<evidence type="ECO:0000256" key="10">
    <source>
        <dbReference type="PIRNR" id="PIRNR000535"/>
    </source>
</evidence>
<dbReference type="EC" id="2.7.1.56" evidence="2 11"/>
<keyword evidence="15" id="KW-1185">Reference proteome</keyword>
<evidence type="ECO:0000256" key="9">
    <source>
        <dbReference type="ARBA" id="ARBA00047745"/>
    </source>
</evidence>
<comment type="catalytic activity">
    <reaction evidence="9 11">
        <text>beta-D-fructose 1-phosphate + ATP = beta-D-fructose 1,6-bisphosphate + ADP + H(+)</text>
        <dbReference type="Rhea" id="RHEA:14213"/>
        <dbReference type="ChEBI" id="CHEBI:15378"/>
        <dbReference type="ChEBI" id="CHEBI:30616"/>
        <dbReference type="ChEBI" id="CHEBI:32966"/>
        <dbReference type="ChEBI" id="CHEBI:138881"/>
        <dbReference type="ChEBI" id="CHEBI:456216"/>
        <dbReference type="EC" id="2.7.1.56"/>
    </reaction>
</comment>
<evidence type="ECO:0000256" key="12">
    <source>
        <dbReference type="SAM" id="MobiDB-lite"/>
    </source>
</evidence>
<dbReference type="FunFam" id="3.40.1190.20:FF:000001">
    <property type="entry name" value="Phosphofructokinase"/>
    <property type="match status" value="1"/>
</dbReference>
<dbReference type="InterPro" id="IPR017583">
    <property type="entry name" value="Tagatose/fructose_Pkinase"/>
</dbReference>
<dbReference type="NCBIfam" id="TIGR03168">
    <property type="entry name" value="1-PFK"/>
    <property type="match status" value="1"/>
</dbReference>
<evidence type="ECO:0000313" key="15">
    <source>
        <dbReference type="Proteomes" id="UP000198683"/>
    </source>
</evidence>
<feature type="domain" description="Carbohydrate kinase PfkB" evidence="13">
    <location>
        <begin position="7"/>
        <end position="287"/>
    </location>
</feature>
<evidence type="ECO:0000256" key="7">
    <source>
        <dbReference type="ARBA" id="ARBA00022840"/>
    </source>
</evidence>
<keyword evidence="6 11" id="KW-0418">Kinase</keyword>
<dbReference type="GO" id="GO:0016052">
    <property type="term" value="P:carbohydrate catabolic process"/>
    <property type="evidence" value="ECO:0007669"/>
    <property type="project" value="UniProtKB-ARBA"/>
</dbReference>
<protein>
    <recommendedName>
        <fullName evidence="3 11">1-phosphofructokinase</fullName>
        <shortName evidence="11">Fru1PK</shortName>
        <ecNumber evidence="2 11">2.7.1.56</ecNumber>
    </recommendedName>
    <alternativeName>
        <fullName evidence="8 11">Fructose 1-phosphate kinase</fullName>
    </alternativeName>
</protein>
<evidence type="ECO:0000313" key="14">
    <source>
        <dbReference type="EMBL" id="SDM03438.1"/>
    </source>
</evidence>
<dbReference type="Pfam" id="PF00294">
    <property type="entry name" value="PfkB"/>
    <property type="match status" value="1"/>
</dbReference>
<dbReference type="CDD" id="cd01164">
    <property type="entry name" value="FruK_PfkB_like"/>
    <property type="match status" value="1"/>
</dbReference>
<dbReference type="OrthoDB" id="9801219at2"/>